<dbReference type="InterPro" id="IPR009057">
    <property type="entry name" value="Homeodomain-like_sf"/>
</dbReference>
<reference evidence="7" key="1">
    <citation type="journal article" date="2019" name="Int. J. Syst. Evol. Microbiol.">
        <title>The Global Catalogue of Microorganisms (GCM) 10K type strain sequencing project: providing services to taxonomists for standard genome sequencing and annotation.</title>
        <authorList>
            <consortium name="The Broad Institute Genomics Platform"/>
            <consortium name="The Broad Institute Genome Sequencing Center for Infectious Disease"/>
            <person name="Wu L."/>
            <person name="Ma J."/>
        </authorList>
    </citation>
    <scope>NUCLEOTIDE SEQUENCE [LARGE SCALE GENOMIC DNA]</scope>
    <source>
        <strain evidence="7">CCUG 49560</strain>
    </source>
</reference>
<dbReference type="PANTHER" id="PTHR30055:SF234">
    <property type="entry name" value="HTH-TYPE TRANSCRIPTIONAL REGULATOR BETI"/>
    <property type="match status" value="1"/>
</dbReference>
<evidence type="ECO:0000259" key="5">
    <source>
        <dbReference type="PROSITE" id="PS50977"/>
    </source>
</evidence>
<name>A0ABV9E7X5_9ACTN</name>
<gene>
    <name evidence="6" type="ORF">ACFO8L_05390</name>
</gene>
<dbReference type="PROSITE" id="PS01081">
    <property type="entry name" value="HTH_TETR_1"/>
    <property type="match status" value="1"/>
</dbReference>
<dbReference type="PROSITE" id="PS50977">
    <property type="entry name" value="HTH_TETR_2"/>
    <property type="match status" value="1"/>
</dbReference>
<keyword evidence="2 4" id="KW-0238">DNA-binding</keyword>
<dbReference type="PRINTS" id="PR00455">
    <property type="entry name" value="HTHTETR"/>
</dbReference>
<keyword evidence="1" id="KW-0805">Transcription regulation</keyword>
<comment type="caution">
    <text evidence="6">The sequence shown here is derived from an EMBL/GenBank/DDBJ whole genome shotgun (WGS) entry which is preliminary data.</text>
</comment>
<sequence>MASTRAEQAEKTRRTLLDTAQRLFAEHGYDATSLQMIADAMDVTKANVYYYFHTKAEILEAITDLAIGGLATILDTAETIPDRRARLEFVVDGFVDLVVAKHAITPMNQTDPGMRRHDRVRGPIDALTERGMRVLFGDRPTLDEQAAYYLVSDLGQLIRRFPGTPVDDLRATLKRLCLRLVQD</sequence>
<dbReference type="Gene3D" id="1.10.357.10">
    <property type="entry name" value="Tetracycline Repressor, domain 2"/>
    <property type="match status" value="1"/>
</dbReference>
<dbReference type="PANTHER" id="PTHR30055">
    <property type="entry name" value="HTH-TYPE TRANSCRIPTIONAL REGULATOR RUTR"/>
    <property type="match status" value="1"/>
</dbReference>
<feature type="domain" description="HTH tetR-type" evidence="5">
    <location>
        <begin position="10"/>
        <end position="70"/>
    </location>
</feature>
<feature type="DNA-binding region" description="H-T-H motif" evidence="4">
    <location>
        <begin position="33"/>
        <end position="52"/>
    </location>
</feature>
<dbReference type="Pfam" id="PF00440">
    <property type="entry name" value="TetR_N"/>
    <property type="match status" value="1"/>
</dbReference>
<dbReference type="EMBL" id="JBHSFN010000002">
    <property type="protein sequence ID" value="MFC4585492.1"/>
    <property type="molecule type" value="Genomic_DNA"/>
</dbReference>
<dbReference type="RefSeq" id="WP_262843075.1">
    <property type="nucleotide sequence ID" value="NZ_JANZYP010000015.1"/>
</dbReference>
<proteinExistence type="predicted"/>
<dbReference type="InterPro" id="IPR001647">
    <property type="entry name" value="HTH_TetR"/>
</dbReference>
<evidence type="ECO:0000313" key="7">
    <source>
        <dbReference type="Proteomes" id="UP001595891"/>
    </source>
</evidence>
<dbReference type="InterPro" id="IPR050109">
    <property type="entry name" value="HTH-type_TetR-like_transc_reg"/>
</dbReference>
<dbReference type="Proteomes" id="UP001595891">
    <property type="component" value="Unassembled WGS sequence"/>
</dbReference>
<evidence type="ECO:0000256" key="2">
    <source>
        <dbReference type="ARBA" id="ARBA00023125"/>
    </source>
</evidence>
<evidence type="ECO:0000256" key="4">
    <source>
        <dbReference type="PROSITE-ProRule" id="PRU00335"/>
    </source>
</evidence>
<dbReference type="InterPro" id="IPR023772">
    <property type="entry name" value="DNA-bd_HTH_TetR-type_CS"/>
</dbReference>
<protein>
    <submittedName>
        <fullName evidence="6">TetR/AcrR family transcriptional regulator</fullName>
    </submittedName>
</protein>
<keyword evidence="7" id="KW-1185">Reference proteome</keyword>
<dbReference type="SUPFAM" id="SSF46689">
    <property type="entry name" value="Homeodomain-like"/>
    <property type="match status" value="1"/>
</dbReference>
<evidence type="ECO:0000256" key="3">
    <source>
        <dbReference type="ARBA" id="ARBA00023163"/>
    </source>
</evidence>
<keyword evidence="3" id="KW-0804">Transcription</keyword>
<evidence type="ECO:0000313" key="6">
    <source>
        <dbReference type="EMBL" id="MFC4585492.1"/>
    </source>
</evidence>
<organism evidence="6 7">
    <name type="scientific">Sphaerisporangium corydalis</name>
    <dbReference type="NCBI Taxonomy" id="1441875"/>
    <lineage>
        <taxon>Bacteria</taxon>
        <taxon>Bacillati</taxon>
        <taxon>Actinomycetota</taxon>
        <taxon>Actinomycetes</taxon>
        <taxon>Streptosporangiales</taxon>
        <taxon>Streptosporangiaceae</taxon>
        <taxon>Sphaerisporangium</taxon>
    </lineage>
</organism>
<evidence type="ECO:0000256" key="1">
    <source>
        <dbReference type="ARBA" id="ARBA00023015"/>
    </source>
</evidence>
<accession>A0ABV9E7X5</accession>